<dbReference type="AlphaFoldDB" id="A0A653CC94"/>
<dbReference type="InterPro" id="IPR042771">
    <property type="entry name" value="GTF3C6-like"/>
</dbReference>
<protein>
    <recommendedName>
        <fullName evidence="2">Transcription factor TFIIIC triple barrel domain-containing protein</fullName>
    </recommendedName>
</protein>
<evidence type="ECO:0000313" key="4">
    <source>
        <dbReference type="Proteomes" id="UP000410492"/>
    </source>
</evidence>
<feature type="domain" description="Transcription factor TFIIIC triple barrel" evidence="2">
    <location>
        <begin position="11"/>
        <end position="101"/>
    </location>
</feature>
<proteinExistence type="predicted"/>
<dbReference type="InterPro" id="IPR019481">
    <property type="entry name" value="TFIIIC_triple_barrel"/>
</dbReference>
<evidence type="ECO:0000259" key="2">
    <source>
        <dbReference type="Pfam" id="PF10419"/>
    </source>
</evidence>
<dbReference type="Proteomes" id="UP000410492">
    <property type="component" value="Unassembled WGS sequence"/>
</dbReference>
<dbReference type="EMBL" id="CAACVG010007451">
    <property type="protein sequence ID" value="VEN45508.1"/>
    <property type="molecule type" value="Genomic_DNA"/>
</dbReference>
<dbReference type="GO" id="GO:0006383">
    <property type="term" value="P:transcription by RNA polymerase III"/>
    <property type="evidence" value="ECO:0007669"/>
    <property type="project" value="InterPro"/>
</dbReference>
<dbReference type="GO" id="GO:0000127">
    <property type="term" value="C:transcription factor TFIIIC complex"/>
    <property type="evidence" value="ECO:0007669"/>
    <property type="project" value="TreeGrafter"/>
</dbReference>
<evidence type="ECO:0000256" key="1">
    <source>
        <dbReference type="SAM" id="MobiDB-lite"/>
    </source>
</evidence>
<feature type="region of interest" description="Disordered" evidence="1">
    <location>
        <begin position="151"/>
        <end position="171"/>
    </location>
</feature>
<gene>
    <name evidence="3" type="ORF">CALMAC_LOCUS7937</name>
</gene>
<dbReference type="OrthoDB" id="1877767at2759"/>
<dbReference type="Pfam" id="PF10419">
    <property type="entry name" value="TFIIIC_sub6"/>
    <property type="match status" value="1"/>
</dbReference>
<accession>A0A653CC94</accession>
<keyword evidence="4" id="KW-1185">Reference proteome</keyword>
<dbReference type="PANTHER" id="PTHR21860">
    <property type="entry name" value="TRANSCRIPTION INITIATION FACTOR IIIC TFIIIC , POLYPEPTIDE 6-RELATED"/>
    <property type="match status" value="1"/>
</dbReference>
<evidence type="ECO:0000313" key="3">
    <source>
        <dbReference type="EMBL" id="VEN45508.1"/>
    </source>
</evidence>
<name>A0A653CC94_CALMS</name>
<reference evidence="3 4" key="1">
    <citation type="submission" date="2019-01" db="EMBL/GenBank/DDBJ databases">
        <authorList>
            <person name="Sayadi A."/>
        </authorList>
    </citation>
    <scope>NUCLEOTIDE SEQUENCE [LARGE SCALE GENOMIC DNA]</scope>
</reference>
<organism evidence="3 4">
    <name type="scientific">Callosobruchus maculatus</name>
    <name type="common">Southern cowpea weevil</name>
    <name type="synonym">Pulse bruchid</name>
    <dbReference type="NCBI Taxonomy" id="64391"/>
    <lineage>
        <taxon>Eukaryota</taxon>
        <taxon>Metazoa</taxon>
        <taxon>Ecdysozoa</taxon>
        <taxon>Arthropoda</taxon>
        <taxon>Hexapoda</taxon>
        <taxon>Insecta</taxon>
        <taxon>Pterygota</taxon>
        <taxon>Neoptera</taxon>
        <taxon>Endopterygota</taxon>
        <taxon>Coleoptera</taxon>
        <taxon>Polyphaga</taxon>
        <taxon>Cucujiformia</taxon>
        <taxon>Chrysomeloidea</taxon>
        <taxon>Chrysomelidae</taxon>
        <taxon>Bruchinae</taxon>
        <taxon>Bruchini</taxon>
        <taxon>Callosobruchus</taxon>
    </lineage>
</organism>
<dbReference type="PANTHER" id="PTHR21860:SF2">
    <property type="entry name" value="GENERAL TRANSCRIPTION FACTOR 3C POLYPEPTIDE 6"/>
    <property type="match status" value="1"/>
</dbReference>
<dbReference type="Gene3D" id="2.60.40.4370">
    <property type="match status" value="1"/>
</dbReference>
<sequence>MDDSNPSAAEKFIYLDFNGKIDTDVLNKQFFFCMANMHKQNPLVQVNDYLFKGTYDYAMGTNLFFDTEDNTEEGDAFCKKACIKAKVILKQTKVLNLKPVKVCHKKIDTEPEVKKITFNFKWDYKTLLDKLEDGTLRLHDITMTTGAETDLKSNESQSANKTAIKDDDGNVLKDAAKGEDIQEPQNGKAKRHEVTEMEVTDIPDKESYKGIQMEVTDIPDKEGHKGVQMEVTDIPDKEGYKEFQSNRKVQILEAEYEKLRVLAWRPTRREAEDELIQECDSQYKASYEYHNIERQILKPCDAFKTEPVSNIDEATWSNCVDIDRCVFYSILTPSSDFPRKLTPEEQKKVLRLENFDNLSLSARYCVIKEQVELLEKSFDKISDHELSVKDEFGRTPKETLEIYRKLKQTLRRRIEEIIYANLN</sequence>